<evidence type="ECO:0000313" key="3">
    <source>
        <dbReference type="Proteomes" id="UP000749559"/>
    </source>
</evidence>
<organism evidence="2 3">
    <name type="scientific">Owenia fusiformis</name>
    <name type="common">Polychaete worm</name>
    <dbReference type="NCBI Taxonomy" id="6347"/>
    <lineage>
        <taxon>Eukaryota</taxon>
        <taxon>Metazoa</taxon>
        <taxon>Spiralia</taxon>
        <taxon>Lophotrochozoa</taxon>
        <taxon>Annelida</taxon>
        <taxon>Polychaeta</taxon>
        <taxon>Sedentaria</taxon>
        <taxon>Canalipalpata</taxon>
        <taxon>Sabellida</taxon>
        <taxon>Oweniida</taxon>
        <taxon>Oweniidae</taxon>
        <taxon>Owenia</taxon>
    </lineage>
</organism>
<comment type="cofactor">
    <cofactor evidence="1">
        <name>Mg(2+)</name>
        <dbReference type="ChEBI" id="CHEBI:18420"/>
    </cofactor>
    <text evidence="1">Binds 2 magnesium ions per subunit.</text>
</comment>
<gene>
    <name evidence="2" type="ORF">OFUS_LOCUS9123</name>
</gene>
<dbReference type="InterPro" id="IPR005502">
    <property type="entry name" value="Ribosyl_crysJ1"/>
</dbReference>
<reference evidence="2" key="1">
    <citation type="submission" date="2022-03" db="EMBL/GenBank/DDBJ databases">
        <authorList>
            <person name="Martin C."/>
        </authorList>
    </citation>
    <scope>NUCLEOTIDE SEQUENCE</scope>
</reference>
<feature type="binding site" evidence="1">
    <location>
        <position position="69"/>
    </location>
    <ligand>
        <name>Mg(2+)</name>
        <dbReference type="ChEBI" id="CHEBI:18420"/>
        <label>1</label>
    </ligand>
</feature>
<dbReference type="Pfam" id="PF03747">
    <property type="entry name" value="ADP_ribosyl_GH"/>
    <property type="match status" value="1"/>
</dbReference>
<dbReference type="Gene3D" id="1.10.4080.10">
    <property type="entry name" value="ADP-ribosylation/Crystallin J1"/>
    <property type="match status" value="1"/>
</dbReference>
<dbReference type="Proteomes" id="UP000749559">
    <property type="component" value="Unassembled WGS sequence"/>
</dbReference>
<feature type="binding site" evidence="1">
    <location>
        <position position="70"/>
    </location>
    <ligand>
        <name>Mg(2+)</name>
        <dbReference type="ChEBI" id="CHEBI:18420"/>
        <label>1</label>
    </ligand>
</feature>
<name>A0A8J1T928_OWEFU</name>
<dbReference type="SUPFAM" id="SSF101478">
    <property type="entry name" value="ADP-ribosylglycohydrolase"/>
    <property type="match status" value="1"/>
</dbReference>
<dbReference type="AlphaFoldDB" id="A0A8J1T928"/>
<dbReference type="InterPro" id="IPR050792">
    <property type="entry name" value="ADP-ribosylglycohydrolase"/>
</dbReference>
<sequence>MTASIPSGVKIDQVKGLVYGNCTGDAIGLLTEFMIKKEAKTYYGKKSKLKFKYKVPDMHRERWEVGDWTDDSDQMVLIMRSLVENNGKVVVTDFASKLVNWMKHGFEELGDKGGMGIGQNTAAVLNASGYVDDPLKVSEKRWNIAGRYGRFPAPNGAVMRTSILGVHCYDNIDDVIRNTIEICKTTHFDPRCQASCVAVTTSIAMMLQREPKGKAKSMKFTKDMIDDIIKAAYNYSKDLLSTEELREELLFYLNVKDLSALELDEAGKIGYTYKTLGAGFWALKQTNFRKAIQAITMEAGDADTNAAVAGALLGCKLGFEEIPKAWRDGLIHKDWLNEQMRKFFLLDEEKWKNTK</sequence>
<feature type="binding site" evidence="1">
    <location>
        <position position="303"/>
    </location>
    <ligand>
        <name>Mg(2+)</name>
        <dbReference type="ChEBI" id="CHEBI:18420"/>
        <label>1</label>
    </ligand>
</feature>
<protein>
    <submittedName>
        <fullName evidence="2">Uncharacterized protein</fullName>
    </submittedName>
</protein>
<evidence type="ECO:0000313" key="2">
    <source>
        <dbReference type="EMBL" id="CAH1782706.1"/>
    </source>
</evidence>
<comment type="caution">
    <text evidence="2">The sequence shown here is derived from an EMBL/GenBank/DDBJ whole genome shotgun (WGS) entry which is preliminary data.</text>
</comment>
<dbReference type="GO" id="GO:0046872">
    <property type="term" value="F:metal ion binding"/>
    <property type="evidence" value="ECO:0007669"/>
    <property type="project" value="UniProtKB-KW"/>
</dbReference>
<accession>A0A8J1T928</accession>
<keyword evidence="1" id="KW-0460">Magnesium</keyword>
<feature type="binding site" evidence="1">
    <location>
        <position position="304"/>
    </location>
    <ligand>
        <name>Mg(2+)</name>
        <dbReference type="ChEBI" id="CHEBI:18420"/>
        <label>2</label>
    </ligand>
</feature>
<dbReference type="OrthoDB" id="2021138at2759"/>
<dbReference type="PANTHER" id="PTHR16222:SF40">
    <property type="entry name" value="ADP-RIBOSYLGLYCOHYDROLASE"/>
    <property type="match status" value="1"/>
</dbReference>
<dbReference type="PANTHER" id="PTHR16222">
    <property type="entry name" value="ADP-RIBOSYLGLYCOHYDROLASE"/>
    <property type="match status" value="1"/>
</dbReference>
<dbReference type="InterPro" id="IPR036705">
    <property type="entry name" value="Ribosyl_crysJ1_sf"/>
</dbReference>
<feature type="binding site" evidence="1">
    <location>
        <position position="301"/>
    </location>
    <ligand>
        <name>Mg(2+)</name>
        <dbReference type="ChEBI" id="CHEBI:18420"/>
        <label>1</label>
    </ligand>
</feature>
<keyword evidence="3" id="KW-1185">Reference proteome</keyword>
<keyword evidence="1" id="KW-0479">Metal-binding</keyword>
<dbReference type="EMBL" id="CAIIXF020000005">
    <property type="protein sequence ID" value="CAH1782706.1"/>
    <property type="molecule type" value="Genomic_DNA"/>
</dbReference>
<proteinExistence type="predicted"/>
<evidence type="ECO:0000256" key="1">
    <source>
        <dbReference type="PIRSR" id="PIRSR605502-1"/>
    </source>
</evidence>
<feature type="binding site" evidence="1">
    <location>
        <position position="71"/>
    </location>
    <ligand>
        <name>Mg(2+)</name>
        <dbReference type="ChEBI" id="CHEBI:18420"/>
        <label>1</label>
    </ligand>
</feature>